<evidence type="ECO:0000256" key="2">
    <source>
        <dbReference type="ARBA" id="ARBA00012060"/>
    </source>
</evidence>
<name>A0ABY6V108_BIOOC</name>
<dbReference type="SUPFAM" id="SSF51569">
    <property type="entry name" value="Aldolase"/>
    <property type="match status" value="1"/>
</dbReference>
<accession>A0ABY6V108</accession>
<proteinExistence type="predicted"/>
<sequence>MTVVELEHVLLAGTTGKELSHKRPLIGEVDKTFIIPLTFPDVNNGKHVLSRIGYSGDIWELRVDLLGPGVIGEENVPDPQYVKEQIGTLQSLSPLPILFTIRTRSQGGKFPDTAAQEALDLMILAVNAGVGYIDVEIEWPDHLIQEITKKKSEAKIIASYHSWTGDVRWTGEVLKEKFVAANAFGGRLYIEDCYELGLFVRDYRERHQKPLLAVGMGLNGQLSRITSPISLVTHPLIPFPSAPGQLSLAQVHKARYLIGQLAKRDVSIQGTDERTVRRFAQGLQAAFDELGYPHTCHSDDSDGREVIKVTETLESLDSVLDFVSKLFTSITERPPPLSVIERAVSTTN</sequence>
<dbReference type="EMBL" id="CABFNS010000923">
    <property type="protein sequence ID" value="VUC35907.1"/>
    <property type="molecule type" value="Genomic_DNA"/>
</dbReference>
<comment type="caution">
    <text evidence="5">The sequence shown here is derived from an EMBL/GenBank/DDBJ whole genome shotgun (WGS) entry which is preliminary data.</text>
</comment>
<reference evidence="5 6" key="1">
    <citation type="submission" date="2019-06" db="EMBL/GenBank/DDBJ databases">
        <authorList>
            <person name="Broberg M."/>
        </authorList>
    </citation>
    <scope>NUCLEOTIDE SEQUENCE [LARGE SCALE GENOMIC DNA]</scope>
</reference>
<dbReference type="CDD" id="cd00502">
    <property type="entry name" value="DHQase_I"/>
    <property type="match status" value="1"/>
</dbReference>
<organism evidence="5 6">
    <name type="scientific">Bionectria ochroleuca</name>
    <name type="common">Gliocladium roseum</name>
    <dbReference type="NCBI Taxonomy" id="29856"/>
    <lineage>
        <taxon>Eukaryota</taxon>
        <taxon>Fungi</taxon>
        <taxon>Dikarya</taxon>
        <taxon>Ascomycota</taxon>
        <taxon>Pezizomycotina</taxon>
        <taxon>Sordariomycetes</taxon>
        <taxon>Hypocreomycetidae</taxon>
        <taxon>Hypocreales</taxon>
        <taxon>Bionectriaceae</taxon>
        <taxon>Clonostachys</taxon>
    </lineage>
</organism>
<keyword evidence="3" id="KW-0456">Lyase</keyword>
<evidence type="ECO:0000313" key="5">
    <source>
        <dbReference type="EMBL" id="VUC35907.1"/>
    </source>
</evidence>
<keyword evidence="6" id="KW-1185">Reference proteome</keyword>
<protein>
    <recommendedName>
        <fullName evidence="2">3-dehydroquinate dehydratase</fullName>
        <ecNumber evidence="2">4.2.1.10</ecNumber>
    </recommendedName>
</protein>
<dbReference type="InterPro" id="IPR050146">
    <property type="entry name" value="Type-I_3-dehydroquinase"/>
</dbReference>
<evidence type="ECO:0000256" key="3">
    <source>
        <dbReference type="ARBA" id="ARBA00023239"/>
    </source>
</evidence>
<gene>
    <name evidence="5" type="ORF">CLO192961_LOCUS429798</name>
</gene>
<dbReference type="Gene3D" id="3.20.20.70">
    <property type="entry name" value="Aldolase class I"/>
    <property type="match status" value="1"/>
</dbReference>
<keyword evidence="4" id="KW-0704">Schiff base</keyword>
<dbReference type="InterPro" id="IPR001381">
    <property type="entry name" value="DHquinase_I"/>
</dbReference>
<comment type="catalytic activity">
    <reaction evidence="1">
        <text>3-dehydroquinate = 3-dehydroshikimate + H2O</text>
        <dbReference type="Rhea" id="RHEA:21096"/>
        <dbReference type="ChEBI" id="CHEBI:15377"/>
        <dbReference type="ChEBI" id="CHEBI:16630"/>
        <dbReference type="ChEBI" id="CHEBI:32364"/>
        <dbReference type="EC" id="4.2.1.10"/>
    </reaction>
</comment>
<evidence type="ECO:0000256" key="4">
    <source>
        <dbReference type="ARBA" id="ARBA00023270"/>
    </source>
</evidence>
<evidence type="ECO:0000256" key="1">
    <source>
        <dbReference type="ARBA" id="ARBA00001864"/>
    </source>
</evidence>
<dbReference type="Proteomes" id="UP000766486">
    <property type="component" value="Unassembled WGS sequence"/>
</dbReference>
<dbReference type="PANTHER" id="PTHR43699">
    <property type="entry name" value="3-DEHYDROQUINATE DEHYDRATASE"/>
    <property type="match status" value="1"/>
</dbReference>
<dbReference type="EC" id="4.2.1.10" evidence="2"/>
<dbReference type="Pfam" id="PF01487">
    <property type="entry name" value="DHquinase_I"/>
    <property type="match status" value="1"/>
</dbReference>
<evidence type="ECO:0000313" key="6">
    <source>
        <dbReference type="Proteomes" id="UP000766486"/>
    </source>
</evidence>
<dbReference type="PANTHER" id="PTHR43699:SF1">
    <property type="entry name" value="3-DEHYDROQUINATE DEHYDRATASE"/>
    <property type="match status" value="1"/>
</dbReference>
<dbReference type="InterPro" id="IPR013785">
    <property type="entry name" value="Aldolase_TIM"/>
</dbReference>